<evidence type="ECO:0000259" key="14">
    <source>
        <dbReference type="Pfam" id="PF26217"/>
    </source>
</evidence>
<evidence type="ECO:0000259" key="13">
    <source>
        <dbReference type="Pfam" id="PF26216"/>
    </source>
</evidence>
<dbReference type="EC" id="2.7.7.78" evidence="5"/>
<evidence type="ECO:0000256" key="11">
    <source>
        <dbReference type="ARBA" id="ARBA00022741"/>
    </source>
</evidence>
<dbReference type="GO" id="GO:0016787">
    <property type="term" value="F:hydrolase activity"/>
    <property type="evidence" value="ECO:0007669"/>
    <property type="project" value="UniProtKB-KW"/>
</dbReference>
<evidence type="ECO:0000256" key="12">
    <source>
        <dbReference type="ARBA" id="ARBA00022801"/>
    </source>
</evidence>
<dbReference type="FunCoup" id="A0A7R8YLT4">
    <property type="interactions" value="479"/>
</dbReference>
<dbReference type="SUPFAM" id="SSF54197">
    <property type="entry name" value="HIT-like"/>
    <property type="match status" value="1"/>
</dbReference>
<evidence type="ECO:0000256" key="6">
    <source>
        <dbReference type="ARBA" id="ARBA00018857"/>
    </source>
</evidence>
<dbReference type="GO" id="GO:0005737">
    <property type="term" value="C:cytoplasm"/>
    <property type="evidence" value="ECO:0007669"/>
    <property type="project" value="UniProtKB-SubCell"/>
</dbReference>
<accession>A0A7R8YLT4</accession>
<keyword evidence="8" id="KW-0344">Guanine-nucleotide releasing factor</keyword>
<dbReference type="InterPro" id="IPR036265">
    <property type="entry name" value="HIT-like_sf"/>
</dbReference>
<proteinExistence type="inferred from homology"/>
<organism evidence="15 16">
    <name type="scientific">Hermetia illucens</name>
    <name type="common">Black soldier fly</name>
    <dbReference type="NCBI Taxonomy" id="343691"/>
    <lineage>
        <taxon>Eukaryota</taxon>
        <taxon>Metazoa</taxon>
        <taxon>Ecdysozoa</taxon>
        <taxon>Arthropoda</taxon>
        <taxon>Hexapoda</taxon>
        <taxon>Insecta</taxon>
        <taxon>Pterygota</taxon>
        <taxon>Neoptera</taxon>
        <taxon>Endopterygota</taxon>
        <taxon>Diptera</taxon>
        <taxon>Brachycera</taxon>
        <taxon>Stratiomyomorpha</taxon>
        <taxon>Stratiomyidae</taxon>
        <taxon>Hermetiinae</taxon>
        <taxon>Hermetia</taxon>
    </lineage>
</organism>
<dbReference type="InterPro" id="IPR026506">
    <property type="entry name" value="GDPGP"/>
</dbReference>
<dbReference type="Gene3D" id="3.30.428.10">
    <property type="entry name" value="HIT-like"/>
    <property type="match status" value="1"/>
</dbReference>
<dbReference type="PANTHER" id="PTHR20884">
    <property type="entry name" value="GDP-D-GLUCOSE PHOSPHORYLASE 1"/>
    <property type="match status" value="1"/>
</dbReference>
<evidence type="ECO:0000256" key="8">
    <source>
        <dbReference type="ARBA" id="ARBA00022658"/>
    </source>
</evidence>
<keyword evidence="11" id="KW-0547">Nucleotide-binding</keyword>
<evidence type="ECO:0000256" key="2">
    <source>
        <dbReference type="ARBA" id="ARBA00003049"/>
    </source>
</evidence>
<dbReference type="PANTHER" id="PTHR20884:SF8">
    <property type="entry name" value="GDP-D-GLUCOSE PHOSPHORYLASE 1"/>
    <property type="match status" value="1"/>
</dbReference>
<evidence type="ECO:0000256" key="4">
    <source>
        <dbReference type="ARBA" id="ARBA00006451"/>
    </source>
</evidence>
<dbReference type="GO" id="GO:0000166">
    <property type="term" value="F:nucleotide binding"/>
    <property type="evidence" value="ECO:0007669"/>
    <property type="project" value="UniProtKB-KW"/>
</dbReference>
<dbReference type="GO" id="GO:0080048">
    <property type="term" value="F:GDP-D-glucose phosphorylase activity"/>
    <property type="evidence" value="ECO:0007669"/>
    <property type="project" value="UniProtKB-EC"/>
</dbReference>
<keyword evidence="10" id="KW-0548">Nucleotidyltransferase</keyword>
<dbReference type="Pfam" id="PF26216">
    <property type="entry name" value="GDPGP1_C"/>
    <property type="match status" value="1"/>
</dbReference>
<dbReference type="InParanoid" id="A0A7R8YLT4"/>
<comment type="function">
    <text evidence="2">Specific and highly efficient GDP-D-glucose phosphorylase regulating the levels of GDP-D-glucose in cells.</text>
</comment>
<dbReference type="InterPro" id="IPR058865">
    <property type="entry name" value="GDPGP1_C"/>
</dbReference>
<feature type="domain" description="GDPGP1-like C-terminal" evidence="13">
    <location>
        <begin position="195"/>
        <end position="308"/>
    </location>
</feature>
<keyword evidence="9" id="KW-0808">Transferase</keyword>
<evidence type="ECO:0000256" key="9">
    <source>
        <dbReference type="ARBA" id="ARBA00022679"/>
    </source>
</evidence>
<keyword evidence="16" id="KW-1185">Reference proteome</keyword>
<dbReference type="Proteomes" id="UP000594454">
    <property type="component" value="Chromosome 1"/>
</dbReference>
<dbReference type="EMBL" id="LR899009">
    <property type="protein sequence ID" value="CAD7077871.1"/>
    <property type="molecule type" value="Genomic_DNA"/>
</dbReference>
<protein>
    <recommendedName>
        <fullName evidence="6">GDP-D-glucose phosphorylase 1</fullName>
        <ecNumber evidence="5">2.7.7.78</ecNumber>
    </recommendedName>
</protein>
<sequence>MPTGQKIYHLDNILEARKIRPEIEARWVEVEQTPDLFRYKLNVQKRRIIDGEYGYILELNAERGTKRRKPMVMDTLKPPVNEEDFNFTAIKPEEKLLGIKFKDYIVSVLINASPVTRYHCLLVLKLEEKLPQILTFAAIQFAIRLVRVLNTLDYKVGFNSPGAGASVNHQHLHLIYSPSEYFVQTAEITRLRSGIYRLSPKYAVRAICFVLHDSTFEEFETESAERVYKLVRYMIDKSIPHNLFITLAKCEHNKEMRIFIFPRNEIKLIKDVNELNISYCEYAGFFPLPNSQLYDTLDEKTILDAIKEQQSWAFDRLLAVVTNTKFFPHRQKRRQSSGQI</sequence>
<dbReference type="AlphaFoldDB" id="A0A7R8YLT4"/>
<dbReference type="GO" id="GO:0005085">
    <property type="term" value="F:guanyl-nucleotide exchange factor activity"/>
    <property type="evidence" value="ECO:0007669"/>
    <property type="project" value="UniProtKB-KW"/>
</dbReference>
<evidence type="ECO:0000256" key="5">
    <source>
        <dbReference type="ARBA" id="ARBA00012507"/>
    </source>
</evidence>
<dbReference type="OrthoDB" id="417175at2759"/>
<comment type="similarity">
    <text evidence="4">Belongs to the GDPGP1 family.</text>
</comment>
<evidence type="ECO:0000256" key="1">
    <source>
        <dbReference type="ARBA" id="ARBA00000063"/>
    </source>
</evidence>
<gene>
    <name evidence="15" type="ORF">HERILL_LOCUS1176</name>
</gene>
<name>A0A7R8YLT4_HERIL</name>
<dbReference type="InterPro" id="IPR058866">
    <property type="entry name" value="GDPGP1_N"/>
</dbReference>
<dbReference type="Pfam" id="PF26217">
    <property type="entry name" value="GDPGP1_N"/>
    <property type="match status" value="1"/>
</dbReference>
<feature type="domain" description="GDPGP1-like N-terminal" evidence="14">
    <location>
        <begin position="24"/>
        <end position="174"/>
    </location>
</feature>
<reference evidence="15 16" key="1">
    <citation type="submission" date="2020-11" db="EMBL/GenBank/DDBJ databases">
        <authorList>
            <person name="Wallbank WR R."/>
            <person name="Pardo Diaz C."/>
            <person name="Kozak K."/>
            <person name="Martin S."/>
            <person name="Jiggins C."/>
            <person name="Moest M."/>
            <person name="Warren A I."/>
            <person name="Generalovic N T."/>
            <person name="Byers J.R.P. K."/>
            <person name="Montejo-Kovacevich G."/>
            <person name="Yen C E."/>
        </authorList>
    </citation>
    <scope>NUCLEOTIDE SEQUENCE [LARGE SCALE GENOMIC DNA]</scope>
</reference>
<keyword evidence="7" id="KW-0963">Cytoplasm</keyword>
<evidence type="ECO:0000313" key="15">
    <source>
        <dbReference type="EMBL" id="CAD7077871.1"/>
    </source>
</evidence>
<evidence type="ECO:0000313" key="16">
    <source>
        <dbReference type="Proteomes" id="UP000594454"/>
    </source>
</evidence>
<dbReference type="OMA" id="NNEDWDG"/>
<evidence type="ECO:0000256" key="10">
    <source>
        <dbReference type="ARBA" id="ARBA00022695"/>
    </source>
</evidence>
<evidence type="ECO:0000256" key="3">
    <source>
        <dbReference type="ARBA" id="ARBA00004496"/>
    </source>
</evidence>
<evidence type="ECO:0000256" key="7">
    <source>
        <dbReference type="ARBA" id="ARBA00022490"/>
    </source>
</evidence>
<comment type="catalytic activity">
    <reaction evidence="1">
        <text>GDP-alpha-D-glucose + phosphate = alpha-D-glucose 1-phosphate + GDP + H(+)</text>
        <dbReference type="Rhea" id="RHEA:30387"/>
        <dbReference type="ChEBI" id="CHEBI:15378"/>
        <dbReference type="ChEBI" id="CHEBI:43474"/>
        <dbReference type="ChEBI" id="CHEBI:58189"/>
        <dbReference type="ChEBI" id="CHEBI:58601"/>
        <dbReference type="ChEBI" id="CHEBI:62230"/>
        <dbReference type="EC" id="2.7.7.78"/>
    </reaction>
</comment>
<dbReference type="GO" id="GO:0006006">
    <property type="term" value="P:glucose metabolic process"/>
    <property type="evidence" value="ECO:0007669"/>
    <property type="project" value="TreeGrafter"/>
</dbReference>
<comment type="subcellular location">
    <subcellularLocation>
        <location evidence="3">Cytoplasm</location>
    </subcellularLocation>
</comment>
<keyword evidence="12" id="KW-0378">Hydrolase</keyword>